<dbReference type="PIRSF" id="PIRSF029287">
    <property type="entry name" value="UCP029287"/>
    <property type="match status" value="1"/>
</dbReference>
<protein>
    <submittedName>
        <fullName evidence="1">Type VI secretion system-associated protein TagF</fullName>
    </submittedName>
</protein>
<comment type="caution">
    <text evidence="1">The sequence shown here is derived from an EMBL/GenBank/DDBJ whole genome shotgun (WGS) entry which is preliminary data.</text>
</comment>
<dbReference type="NCBIfam" id="TIGR03373">
    <property type="entry name" value="VI_minor_4"/>
    <property type="match status" value="1"/>
</dbReference>
<dbReference type="EMBL" id="QZCG01000002">
    <property type="protein sequence ID" value="RJE87912.1"/>
    <property type="molecule type" value="Genomic_DNA"/>
</dbReference>
<dbReference type="AlphaFoldDB" id="A0A418T3Y7"/>
<evidence type="ECO:0000313" key="1">
    <source>
        <dbReference type="EMBL" id="RJE87912.1"/>
    </source>
</evidence>
<dbReference type="RefSeq" id="WP_119745833.1">
    <property type="nucleotide sequence ID" value="NZ_QZCG01000002.1"/>
</dbReference>
<sequence length="234" mass="24842">MSAEHRLNVAGIYGKHPGFGDFIASGLPDSCLNPLGDWMQAALGEWRAQVGESWQNRFDLSPRLNFWIGPALLGGEALRGIWTPSHDRTGRRFPLIVAQVTTGPAPVIDPSQEFHMAASAALTGLLDSDGFDPRDVANRLQSELPGQVSPGGQPGWPTFWALNPELGPETLLENLRSADHAHAVTARSYWWFADDSAPASGVLGCQGLPGLSELDWLLAGGGQAGTAPGGEDVA</sequence>
<dbReference type="InterPro" id="IPR038225">
    <property type="entry name" value="TagF_sf"/>
</dbReference>
<dbReference type="InterPro" id="IPR017748">
    <property type="entry name" value="TagF"/>
</dbReference>
<dbReference type="OrthoDB" id="9801841at2"/>
<accession>A0A418T3Y7</accession>
<proteinExistence type="predicted"/>
<dbReference type="Proteomes" id="UP000284202">
    <property type="component" value="Unassembled WGS sequence"/>
</dbReference>
<name>A0A418T3Y7_9RHOB</name>
<dbReference type="Pfam" id="PF09867">
    <property type="entry name" value="TagF_N"/>
    <property type="match status" value="1"/>
</dbReference>
<evidence type="ECO:0000313" key="2">
    <source>
        <dbReference type="Proteomes" id="UP000284202"/>
    </source>
</evidence>
<gene>
    <name evidence="1" type="primary">tagF</name>
    <name evidence="1" type="ORF">D3P04_03025</name>
</gene>
<organism evidence="1 2">
    <name type="scientific">Paracoccus onubensis</name>
    <dbReference type="NCBI Taxonomy" id="1675788"/>
    <lineage>
        <taxon>Bacteria</taxon>
        <taxon>Pseudomonadati</taxon>
        <taxon>Pseudomonadota</taxon>
        <taxon>Alphaproteobacteria</taxon>
        <taxon>Rhodobacterales</taxon>
        <taxon>Paracoccaceae</taxon>
        <taxon>Paracoccus</taxon>
    </lineage>
</organism>
<reference evidence="2" key="1">
    <citation type="submission" date="2018-09" db="EMBL/GenBank/DDBJ databases">
        <title>Acidovorax cavernicola nov. sp. isolated from Gruta de las Maravillas (Aracena, Spain).</title>
        <authorList>
            <person name="Jurado V."/>
            <person name="Gutierrez-Patricio S."/>
            <person name="Gonzalez-Pimentel J.L."/>
            <person name="Miller A.Z."/>
            <person name="Laiz L."/>
            <person name="Saiz-Jimenez C."/>
        </authorList>
    </citation>
    <scope>NUCLEOTIDE SEQUENCE [LARGE SCALE GENOMIC DNA]</scope>
    <source>
        <strain evidence="2">1011MAR3C25</strain>
    </source>
</reference>
<keyword evidence="2" id="KW-1185">Reference proteome</keyword>
<dbReference type="Gene3D" id="3.40.1730.10">
    <property type="entry name" value="pa0076 domain"/>
    <property type="match status" value="1"/>
</dbReference>